<organism evidence="2 3">
    <name type="scientific">Basidiobolus ranarum</name>
    <dbReference type="NCBI Taxonomy" id="34480"/>
    <lineage>
        <taxon>Eukaryota</taxon>
        <taxon>Fungi</taxon>
        <taxon>Fungi incertae sedis</taxon>
        <taxon>Zoopagomycota</taxon>
        <taxon>Entomophthoromycotina</taxon>
        <taxon>Basidiobolomycetes</taxon>
        <taxon>Basidiobolales</taxon>
        <taxon>Basidiobolaceae</taxon>
        <taxon>Basidiobolus</taxon>
    </lineage>
</organism>
<accession>A0ABR2WXJ8</accession>
<evidence type="ECO:0000313" key="2">
    <source>
        <dbReference type="EMBL" id="KAK9766194.1"/>
    </source>
</evidence>
<gene>
    <name evidence="2" type="ORF">K7432_004903</name>
</gene>
<comment type="caution">
    <text evidence="2">The sequence shown here is derived from an EMBL/GenBank/DDBJ whole genome shotgun (WGS) entry which is preliminary data.</text>
</comment>
<sequence>MKNPLTGSNPKEAPNMQTPNSYPERKGHMPEYYANPKGQPGGLSQNRQKKVETSPGVLREKSSPKEQSCCGSSTNVAISIGTLEQKMNRMYEMLHEQHKQGSKFQNEVNLYIQHEKTELTGVQKRLTVELSKAQNETARLLSQLVTANGQLQTVTLENLVPRFKKFENKIKSVVFSSLTAQKTQPTNVLHQVMYLSKLLEEIFGMTFRTMFEHITHTLLCLGHEEADDSDFYQRNLMYVKSIIIANFENSSLQSDMHKRICTAVLSNIQTEQLFDGVQAHLEGLIDTILLLSLVEPKVEYDFTQQQTNASFLLKGVIVPAVEVPFPVLPAIYQIDSHGARQPTKMQLVCIS</sequence>
<dbReference type="Proteomes" id="UP001479436">
    <property type="component" value="Unassembled WGS sequence"/>
</dbReference>
<name>A0ABR2WXJ8_9FUNG</name>
<protein>
    <submittedName>
        <fullName evidence="2">Uncharacterized protein</fullName>
    </submittedName>
</protein>
<evidence type="ECO:0000313" key="3">
    <source>
        <dbReference type="Proteomes" id="UP001479436"/>
    </source>
</evidence>
<evidence type="ECO:0000256" key="1">
    <source>
        <dbReference type="SAM" id="MobiDB-lite"/>
    </source>
</evidence>
<dbReference type="EMBL" id="JASJQH010000179">
    <property type="protein sequence ID" value="KAK9766194.1"/>
    <property type="molecule type" value="Genomic_DNA"/>
</dbReference>
<feature type="region of interest" description="Disordered" evidence="1">
    <location>
        <begin position="1"/>
        <end position="72"/>
    </location>
</feature>
<feature type="compositionally biased region" description="Polar residues" evidence="1">
    <location>
        <begin position="1"/>
        <end position="21"/>
    </location>
</feature>
<proteinExistence type="predicted"/>
<reference evidence="2 3" key="1">
    <citation type="submission" date="2023-04" db="EMBL/GenBank/DDBJ databases">
        <title>Genome of Basidiobolus ranarum AG-B5.</title>
        <authorList>
            <person name="Stajich J.E."/>
            <person name="Carter-House D."/>
            <person name="Gryganskyi A."/>
        </authorList>
    </citation>
    <scope>NUCLEOTIDE SEQUENCE [LARGE SCALE GENOMIC DNA]</scope>
    <source>
        <strain evidence="2 3">AG-B5</strain>
    </source>
</reference>
<keyword evidence="3" id="KW-1185">Reference proteome</keyword>